<proteinExistence type="predicted"/>
<evidence type="ECO:0000256" key="1">
    <source>
        <dbReference type="SAM" id="MobiDB-lite"/>
    </source>
</evidence>
<keyword evidence="3" id="KW-1185">Reference proteome</keyword>
<organism evidence="2 3">
    <name type="scientific">Dryococelus australis</name>
    <dbReference type="NCBI Taxonomy" id="614101"/>
    <lineage>
        <taxon>Eukaryota</taxon>
        <taxon>Metazoa</taxon>
        <taxon>Ecdysozoa</taxon>
        <taxon>Arthropoda</taxon>
        <taxon>Hexapoda</taxon>
        <taxon>Insecta</taxon>
        <taxon>Pterygota</taxon>
        <taxon>Neoptera</taxon>
        <taxon>Polyneoptera</taxon>
        <taxon>Phasmatodea</taxon>
        <taxon>Verophasmatodea</taxon>
        <taxon>Anareolatae</taxon>
        <taxon>Phasmatidae</taxon>
        <taxon>Eurycanthinae</taxon>
        <taxon>Dryococelus</taxon>
    </lineage>
</organism>
<gene>
    <name evidence="2" type="ORF">PR048_003863</name>
</gene>
<accession>A0ABQ9IP86</accession>
<feature type="region of interest" description="Disordered" evidence="1">
    <location>
        <begin position="79"/>
        <end position="126"/>
    </location>
</feature>
<sequence length="576" mass="63635">MSYSYHRAYNRFHEALDNKSKPVVVIGPSARRRLCILLHLLLSVTTVRTPAARASKTSGRCPYFSDYSPIRSPANTRSFAACSGQSDSKPLEKREIGRRKSGEPVQSSGNVATCENPGVTRPGVEPGSRWWEASSLTARPPRPIENRRKACALVQCFAHSVDAALDARASVALSVRSLLCHVASGKWRCAVLGERAEVSTVMTGALYPLLLLMTHNVNTACCQTTGAEPRACSLGIPAGIPAARTLPLPTATSGWSCTGRRADKHAYFYVVRLSVRISFARVNRAGRCRWSVGFLGGLPRPCITALLHSHLALLRSHMRVTNSGQLTDIFADFGTVQQSHSRSKLTNQRQNSDFHVQPTHLAILTSDLLTPDLKLFRDFHVNHPLSWPGGKVSVVQERSLPEDCEVWQSGIPWTTLVGKRWRTSVEPYFPAVGHRHEIRLGAAPVRSVASFAFAFPGRRFAVREFPRAADPCVEARYVCKILGVLKFEGTVQLFFYVGGWGGGQVALDASYFFDNVGDTAVQLDKIINQWGWLRRWSNAEMKGRRKRDTLEKTRRPETLSGTTPTDEKSESDPAGD</sequence>
<feature type="compositionally biased region" description="Polar residues" evidence="1">
    <location>
        <begin position="104"/>
        <end position="113"/>
    </location>
</feature>
<evidence type="ECO:0000313" key="3">
    <source>
        <dbReference type="Proteomes" id="UP001159363"/>
    </source>
</evidence>
<feature type="region of interest" description="Disordered" evidence="1">
    <location>
        <begin position="542"/>
        <end position="576"/>
    </location>
</feature>
<comment type="caution">
    <text evidence="2">The sequence shown here is derived from an EMBL/GenBank/DDBJ whole genome shotgun (WGS) entry which is preliminary data.</text>
</comment>
<dbReference type="Proteomes" id="UP001159363">
    <property type="component" value="Chromosome 1"/>
</dbReference>
<feature type="compositionally biased region" description="Basic and acidic residues" evidence="1">
    <location>
        <begin position="548"/>
        <end position="557"/>
    </location>
</feature>
<reference evidence="2 3" key="1">
    <citation type="submission" date="2023-02" db="EMBL/GenBank/DDBJ databases">
        <title>LHISI_Scaffold_Assembly.</title>
        <authorList>
            <person name="Stuart O.P."/>
            <person name="Cleave R."/>
            <person name="Magrath M.J.L."/>
            <person name="Mikheyev A.S."/>
        </authorList>
    </citation>
    <scope>NUCLEOTIDE SEQUENCE [LARGE SCALE GENOMIC DNA]</scope>
    <source>
        <strain evidence="2">Daus_M_001</strain>
        <tissue evidence="2">Leg muscle</tissue>
    </source>
</reference>
<feature type="compositionally biased region" description="Basic and acidic residues" evidence="1">
    <location>
        <begin position="89"/>
        <end position="102"/>
    </location>
</feature>
<feature type="compositionally biased region" description="Polar residues" evidence="1">
    <location>
        <begin position="79"/>
        <end position="88"/>
    </location>
</feature>
<feature type="compositionally biased region" description="Basic and acidic residues" evidence="1">
    <location>
        <begin position="565"/>
        <end position="576"/>
    </location>
</feature>
<dbReference type="EMBL" id="JARBHB010000001">
    <property type="protein sequence ID" value="KAJ8898503.1"/>
    <property type="molecule type" value="Genomic_DNA"/>
</dbReference>
<name>A0ABQ9IP86_9NEOP</name>
<protein>
    <submittedName>
        <fullName evidence="2">Uncharacterized protein</fullName>
    </submittedName>
</protein>
<evidence type="ECO:0000313" key="2">
    <source>
        <dbReference type="EMBL" id="KAJ8898503.1"/>
    </source>
</evidence>